<evidence type="ECO:0000256" key="1">
    <source>
        <dbReference type="SAM" id="SignalP"/>
    </source>
</evidence>
<sequence length="367" mass="41409">MSLFFKVIYFVLLFTNFAVSTTAAWKNLTLSNYKLKQTGYSSTIANLDKALPNVKLATIMENLNHDNPGTAPKVKNLLASSGYGWKDSSNFNDQDTEKWYPQGISTSADAFDSEKYEGYSVQLISWHSDHYDDGKRGARISFVKQGSGRKKKYRHVLLVRPKGDEDFEAIKGLHAGGIVWYGNLLYVVDTTSGLRVFDLNHIYSVDESIKNKAGKSRNKYARSYDWQKKSGVTNMRFSFISLDRTTTPDSLIIGEYHAERTNCRLLRFDADYKTRLLKTSSGIATASQAVQHGNTKIQGATSINGKFFLTQSGGSLITHTWKDRQKKTTGVFPKVPEDLSYEKDVGLWTLMEQPGYRHVFAIDSSKF</sequence>
<gene>
    <name evidence="2" type="ORF">CC78DRAFT_620393</name>
</gene>
<organism evidence="2 3">
    <name type="scientific">Lojkania enalia</name>
    <dbReference type="NCBI Taxonomy" id="147567"/>
    <lineage>
        <taxon>Eukaryota</taxon>
        <taxon>Fungi</taxon>
        <taxon>Dikarya</taxon>
        <taxon>Ascomycota</taxon>
        <taxon>Pezizomycotina</taxon>
        <taxon>Dothideomycetes</taxon>
        <taxon>Pleosporomycetidae</taxon>
        <taxon>Pleosporales</taxon>
        <taxon>Pleosporales incertae sedis</taxon>
        <taxon>Lojkania</taxon>
    </lineage>
</organism>
<dbReference type="OrthoDB" id="9983241at2759"/>
<feature type="chain" id="PRO_5040402447" evidence="1">
    <location>
        <begin position="25"/>
        <end position="367"/>
    </location>
</feature>
<name>A0A9P4N096_9PLEO</name>
<dbReference type="AlphaFoldDB" id="A0A9P4N096"/>
<keyword evidence="1" id="KW-0732">Signal</keyword>
<proteinExistence type="predicted"/>
<evidence type="ECO:0000313" key="2">
    <source>
        <dbReference type="EMBL" id="KAF2260263.1"/>
    </source>
</evidence>
<accession>A0A9P4N096</accession>
<evidence type="ECO:0000313" key="3">
    <source>
        <dbReference type="Proteomes" id="UP000800093"/>
    </source>
</evidence>
<comment type="caution">
    <text evidence="2">The sequence shown here is derived from an EMBL/GenBank/DDBJ whole genome shotgun (WGS) entry which is preliminary data.</text>
</comment>
<dbReference type="EMBL" id="ML986686">
    <property type="protein sequence ID" value="KAF2260263.1"/>
    <property type="molecule type" value="Genomic_DNA"/>
</dbReference>
<reference evidence="3" key="1">
    <citation type="journal article" date="2020" name="Stud. Mycol.">
        <title>101 Dothideomycetes genomes: A test case for predicting lifestyles and emergence of pathogens.</title>
        <authorList>
            <person name="Haridas S."/>
            <person name="Albert R."/>
            <person name="Binder M."/>
            <person name="Bloem J."/>
            <person name="LaButti K."/>
            <person name="Salamov A."/>
            <person name="Andreopoulos B."/>
            <person name="Baker S."/>
            <person name="Barry K."/>
            <person name="Bills G."/>
            <person name="Bluhm B."/>
            <person name="Cannon C."/>
            <person name="Castanera R."/>
            <person name="Culley D."/>
            <person name="Daum C."/>
            <person name="Ezra D."/>
            <person name="Gonzalez J."/>
            <person name="Henrissat B."/>
            <person name="Kuo A."/>
            <person name="Liang C."/>
            <person name="Lipzen A."/>
            <person name="Lutzoni F."/>
            <person name="Magnuson J."/>
            <person name="Mondo S."/>
            <person name="Nolan M."/>
            <person name="Ohm R."/>
            <person name="Pangilinan J."/>
            <person name="Park H.-J."/>
            <person name="Ramirez L."/>
            <person name="Alfaro M."/>
            <person name="Sun H."/>
            <person name="Tritt A."/>
            <person name="Yoshinaga Y."/>
            <person name="Zwiers L.-H."/>
            <person name="Turgeon B."/>
            <person name="Goodwin S."/>
            <person name="Spatafora J."/>
            <person name="Crous P."/>
            <person name="Grigoriev I."/>
        </authorList>
    </citation>
    <scope>NUCLEOTIDE SEQUENCE [LARGE SCALE GENOMIC DNA]</scope>
    <source>
        <strain evidence="3">CBS 304.66</strain>
    </source>
</reference>
<dbReference type="Proteomes" id="UP000800093">
    <property type="component" value="Unassembled WGS sequence"/>
</dbReference>
<feature type="signal peptide" evidence="1">
    <location>
        <begin position="1"/>
        <end position="24"/>
    </location>
</feature>
<protein>
    <submittedName>
        <fullName evidence="2">Secreted protein</fullName>
    </submittedName>
</protein>
<keyword evidence="3" id="KW-1185">Reference proteome</keyword>